<accession>A0A6C0ESB7</accession>
<sequence length="302" mass="34933">MSTEKSQKIAKKYICNICNYSSCNKYDYEKHNLTYKHLRNKTATIGNTLATEKSQCMSHYMCDECNKVYQNRSGLWRHKKNCIISKNNDNDKIVNINNNVCDKDLIMLLIKENSELKTMMMEVIKNGTNNNINTNSHNKTFNLNVFLNETCKNAMNITEFADSVKLQLSDLENMGNVGFVNGISDIIIKNLKQLDVTERPVHCTDVKRDVVYVKDENKWEKENEGNDKLRKMVKTVAHKNTKMLRNFKEKYPDCGKSESKQSEQYNKLVVEAMGGKGDNDLEKEDKIIKKITREVVIDKTTN</sequence>
<evidence type="ECO:0000313" key="2">
    <source>
        <dbReference type="EMBL" id="QHT31413.1"/>
    </source>
</evidence>
<evidence type="ECO:0000259" key="1">
    <source>
        <dbReference type="PROSITE" id="PS50157"/>
    </source>
</evidence>
<feature type="domain" description="C2H2-type" evidence="1">
    <location>
        <begin position="60"/>
        <end position="89"/>
    </location>
</feature>
<name>A0A6C0ESB7_9ZZZZ</name>
<dbReference type="InterPro" id="IPR013087">
    <property type="entry name" value="Znf_C2H2_type"/>
</dbReference>
<dbReference type="PROSITE" id="PS50157">
    <property type="entry name" value="ZINC_FINGER_C2H2_2"/>
    <property type="match status" value="1"/>
</dbReference>
<dbReference type="SMART" id="SM00355">
    <property type="entry name" value="ZnF_C2H2"/>
    <property type="match status" value="2"/>
</dbReference>
<organism evidence="2">
    <name type="scientific">viral metagenome</name>
    <dbReference type="NCBI Taxonomy" id="1070528"/>
    <lineage>
        <taxon>unclassified sequences</taxon>
        <taxon>metagenomes</taxon>
        <taxon>organismal metagenomes</taxon>
    </lineage>
</organism>
<proteinExistence type="predicted"/>
<dbReference type="Gene3D" id="3.30.160.60">
    <property type="entry name" value="Classic Zinc Finger"/>
    <property type="match status" value="1"/>
</dbReference>
<reference evidence="2" key="1">
    <citation type="journal article" date="2020" name="Nature">
        <title>Giant virus diversity and host interactions through global metagenomics.</title>
        <authorList>
            <person name="Schulz F."/>
            <person name="Roux S."/>
            <person name="Paez-Espino D."/>
            <person name="Jungbluth S."/>
            <person name="Walsh D.A."/>
            <person name="Denef V.J."/>
            <person name="McMahon K.D."/>
            <person name="Konstantinidis K.T."/>
            <person name="Eloe-Fadrosh E.A."/>
            <person name="Kyrpides N.C."/>
            <person name="Woyke T."/>
        </authorList>
    </citation>
    <scope>NUCLEOTIDE SEQUENCE</scope>
    <source>
        <strain evidence="2">GVMAG-M-3300009155-2</strain>
    </source>
</reference>
<dbReference type="AlphaFoldDB" id="A0A6C0ESB7"/>
<dbReference type="EMBL" id="MN738919">
    <property type="protein sequence ID" value="QHT31413.1"/>
    <property type="molecule type" value="Genomic_DNA"/>
</dbReference>
<protein>
    <recommendedName>
        <fullName evidence="1">C2H2-type domain-containing protein</fullName>
    </recommendedName>
</protein>